<feature type="region of interest" description="Disordered" evidence="1">
    <location>
        <begin position="1"/>
        <end position="21"/>
    </location>
</feature>
<protein>
    <submittedName>
        <fullName evidence="2">Uncharacterized protein</fullName>
    </submittedName>
</protein>
<keyword evidence="3" id="KW-1185">Reference proteome</keyword>
<proteinExistence type="predicted"/>
<organism evidence="2 3">
    <name type="scientific">Croceibacterium selenioxidans</name>
    <dbReference type="NCBI Taxonomy" id="2838833"/>
    <lineage>
        <taxon>Bacteria</taxon>
        <taxon>Pseudomonadati</taxon>
        <taxon>Pseudomonadota</taxon>
        <taxon>Alphaproteobacteria</taxon>
        <taxon>Sphingomonadales</taxon>
        <taxon>Erythrobacteraceae</taxon>
        <taxon>Croceibacterium</taxon>
    </lineage>
</organism>
<evidence type="ECO:0000313" key="2">
    <source>
        <dbReference type="EMBL" id="MBT2133631.1"/>
    </source>
</evidence>
<reference evidence="2 3" key="1">
    <citation type="submission" date="2021-05" db="EMBL/GenBank/DDBJ databases">
        <title>Croceibacterium sp. LX-88 genome sequence.</title>
        <authorList>
            <person name="Luo X."/>
        </authorList>
    </citation>
    <scope>NUCLEOTIDE SEQUENCE [LARGE SCALE GENOMIC DNA]</scope>
    <source>
        <strain evidence="2 3">LX-88</strain>
    </source>
</reference>
<evidence type="ECO:0000313" key="3">
    <source>
        <dbReference type="Proteomes" id="UP000811255"/>
    </source>
</evidence>
<feature type="compositionally biased region" description="Polar residues" evidence="1">
    <location>
        <begin position="1"/>
        <end position="13"/>
    </location>
</feature>
<sequence length="67" mass="7193">MSQFTHPNAASHNWENEGGSVGPESYAGSLGVVRVLTETFKVGGYTYTNLADAVAQARRIQAPRIGR</sequence>
<dbReference type="RefSeq" id="WP_214534928.1">
    <property type="nucleotide sequence ID" value="NZ_JAHFVK010000001.1"/>
</dbReference>
<dbReference type="Proteomes" id="UP000811255">
    <property type="component" value="Unassembled WGS sequence"/>
</dbReference>
<accession>A0ABS5W1K3</accession>
<evidence type="ECO:0000256" key="1">
    <source>
        <dbReference type="SAM" id="MobiDB-lite"/>
    </source>
</evidence>
<name>A0ABS5W1K3_9SPHN</name>
<comment type="caution">
    <text evidence="2">The sequence shown here is derived from an EMBL/GenBank/DDBJ whole genome shotgun (WGS) entry which is preliminary data.</text>
</comment>
<dbReference type="EMBL" id="JAHFVK010000001">
    <property type="protein sequence ID" value="MBT2133631.1"/>
    <property type="molecule type" value="Genomic_DNA"/>
</dbReference>
<gene>
    <name evidence="2" type="ORF">KK137_04725</name>
</gene>